<dbReference type="GO" id="GO:0005634">
    <property type="term" value="C:nucleus"/>
    <property type="evidence" value="ECO:0007669"/>
    <property type="project" value="InterPro"/>
</dbReference>
<name>A0A6J2RLJ3_COTGO</name>
<dbReference type="SMART" id="SM01368">
    <property type="entry name" value="RB_A"/>
    <property type="match status" value="1"/>
</dbReference>
<dbReference type="RefSeq" id="XP_029311086.1">
    <property type="nucleotide sequence ID" value="XM_029455226.1"/>
</dbReference>
<evidence type="ECO:0000313" key="4">
    <source>
        <dbReference type="RefSeq" id="XP_029311068.1"/>
    </source>
</evidence>
<dbReference type="SUPFAM" id="SSF47954">
    <property type="entry name" value="Cyclin-like"/>
    <property type="match status" value="2"/>
</dbReference>
<dbReference type="KEGG" id="cgob:115023879"/>
<dbReference type="GO" id="GO:0000977">
    <property type="term" value="F:RNA polymerase II transcription regulatory region sequence-specific DNA binding"/>
    <property type="evidence" value="ECO:0007669"/>
    <property type="project" value="TreeGrafter"/>
</dbReference>
<dbReference type="GO" id="GO:0005667">
    <property type="term" value="C:transcription regulator complex"/>
    <property type="evidence" value="ECO:0007669"/>
    <property type="project" value="TreeGrafter"/>
</dbReference>
<dbReference type="Pfam" id="PF01858">
    <property type="entry name" value="RB_A"/>
    <property type="match status" value="1"/>
</dbReference>
<feature type="domain" description="Retinoblastoma-associated protein A-box" evidence="2">
    <location>
        <begin position="4"/>
        <end position="181"/>
    </location>
</feature>
<evidence type="ECO:0000313" key="3">
    <source>
        <dbReference type="Proteomes" id="UP000504630"/>
    </source>
</evidence>
<evidence type="ECO:0000313" key="5">
    <source>
        <dbReference type="RefSeq" id="XP_029311076.1"/>
    </source>
</evidence>
<dbReference type="AlphaFoldDB" id="A0A6J2RLJ3"/>
<dbReference type="Pfam" id="PF01857">
    <property type="entry name" value="RB_B"/>
    <property type="match status" value="1"/>
</dbReference>
<gene>
    <name evidence="4 5 6" type="primary">rbl2</name>
</gene>
<dbReference type="Proteomes" id="UP000504630">
    <property type="component" value="Chromosome 3"/>
</dbReference>
<dbReference type="PANTHER" id="PTHR13742:SF8">
    <property type="entry name" value="RETINOBLASTOMA-LIKE PROTEIN 2"/>
    <property type="match status" value="1"/>
</dbReference>
<dbReference type="GO" id="GO:2000134">
    <property type="term" value="P:negative regulation of G1/S transition of mitotic cell cycle"/>
    <property type="evidence" value="ECO:0007669"/>
    <property type="project" value="TreeGrafter"/>
</dbReference>
<accession>A0A6J2RLJ3</accession>
<evidence type="ECO:0000313" key="6">
    <source>
        <dbReference type="RefSeq" id="XP_029311086.1"/>
    </source>
</evidence>
<reference evidence="4 5" key="1">
    <citation type="submission" date="2025-04" db="UniProtKB">
        <authorList>
            <consortium name="RefSeq"/>
        </authorList>
    </citation>
    <scope>IDENTIFICATION</scope>
</reference>
<dbReference type="GO" id="GO:0006357">
    <property type="term" value="P:regulation of transcription by RNA polymerase II"/>
    <property type="evidence" value="ECO:0007669"/>
    <property type="project" value="InterPro"/>
</dbReference>
<dbReference type="InterPro" id="IPR002719">
    <property type="entry name" value="RB_B"/>
</dbReference>
<organism evidence="3 6">
    <name type="scientific">Cottoperca gobio</name>
    <name type="common">Frogmouth</name>
    <name type="synonym">Aphritis gobio</name>
    <dbReference type="NCBI Taxonomy" id="56716"/>
    <lineage>
        <taxon>Eukaryota</taxon>
        <taxon>Metazoa</taxon>
        <taxon>Chordata</taxon>
        <taxon>Craniata</taxon>
        <taxon>Vertebrata</taxon>
        <taxon>Euteleostomi</taxon>
        <taxon>Actinopterygii</taxon>
        <taxon>Neopterygii</taxon>
        <taxon>Teleostei</taxon>
        <taxon>Neoteleostei</taxon>
        <taxon>Acanthomorphata</taxon>
        <taxon>Eupercaria</taxon>
        <taxon>Perciformes</taxon>
        <taxon>Notothenioidei</taxon>
        <taxon>Bovichtidae</taxon>
        <taxon>Cottoperca</taxon>
    </lineage>
</organism>
<keyword evidence="3" id="KW-1185">Reference proteome</keyword>
<protein>
    <submittedName>
        <fullName evidence="4 5">Retinoblastoma-like protein 2 isoform X1</fullName>
    </submittedName>
</protein>
<proteinExistence type="predicted"/>
<evidence type="ECO:0000259" key="2">
    <source>
        <dbReference type="SMART" id="SM01368"/>
    </source>
</evidence>
<dbReference type="InterPro" id="IPR036915">
    <property type="entry name" value="Cyclin-like_sf"/>
</dbReference>
<dbReference type="InterPro" id="IPR002720">
    <property type="entry name" value="RB_A"/>
</dbReference>
<dbReference type="GO" id="GO:0030154">
    <property type="term" value="P:cell differentiation"/>
    <property type="evidence" value="ECO:0007669"/>
    <property type="project" value="TreeGrafter"/>
</dbReference>
<dbReference type="InterPro" id="IPR028309">
    <property type="entry name" value="RB_fam"/>
</dbReference>
<dbReference type="RefSeq" id="XP_029311076.1">
    <property type="nucleotide sequence ID" value="XM_029455216.1"/>
</dbReference>
<dbReference type="RefSeq" id="XP_029311068.1">
    <property type="nucleotide sequence ID" value="XM_029455208.1"/>
</dbReference>
<evidence type="ECO:0000256" key="1">
    <source>
        <dbReference type="SAM" id="MobiDB-lite"/>
    </source>
</evidence>
<dbReference type="PANTHER" id="PTHR13742">
    <property type="entry name" value="RETINOBLASTOMA-ASSOCIATED PROTEIN RB -RELATED"/>
    <property type="match status" value="1"/>
</dbReference>
<dbReference type="Gene3D" id="1.10.472.10">
    <property type="entry name" value="Cyclin-like"/>
    <property type="match status" value="2"/>
</dbReference>
<sequence>MASVPQGKQGGPSDRLIAVFRLCSKDPTVEIEMTLRRMLRTFLQHHMDNAGNENTTNDLAVTCCREAEIWYYRILEALVIQERRRLGVSDIPVAFKTDLFHSCLVACCLEITISSNRLPYEFPLLPQVLTLDPYHFMMVIESVLRVDVCLPLAVVRHLAQVEEKVLESLAWTTDSPLWKEITANQGHLPTCLQVMPPTLEGPTDSQPNRVDLSLGADQQRSLSAVNGPPRSKFLHLFARKVYTLMGKRLRELCSTLNISDELRLKIWTCFEYSLVHCADLMMNRHLDQLLMCAIYIIVKTTNGDILFKDIMNCYKSQIFASKNGVCKNVLIWGKDEDTSLTGNTNSEDHAGGYPTPNSPSSHYSEPPRKERGNIIEFYSQIYCTKMKDFTEQFTPTSGRDTPPLSPYPRLWIAPPRRQRLSSRHHVFITLYNTEATLPRTSGICYYFNASSRERLPQINNMIRMGRSPNRRPCVVSLNRAEEDEEEEGPSAKRFCRNGQSALQRRLRNVVNDRVARRDQPTSSSSNMSIT</sequence>
<dbReference type="GeneID" id="115023879"/>
<feature type="region of interest" description="Disordered" evidence="1">
    <location>
        <begin position="341"/>
        <end position="368"/>
    </location>
</feature>
<dbReference type="GO" id="GO:0000785">
    <property type="term" value="C:chromatin"/>
    <property type="evidence" value="ECO:0007669"/>
    <property type="project" value="TreeGrafter"/>
</dbReference>
<dbReference type="OrthoDB" id="844594at2759"/>